<protein>
    <recommendedName>
        <fullName evidence="5">Bifunctional protein PyrR</fullName>
    </recommendedName>
    <domain>
        <recommendedName>
            <fullName evidence="5">Pyrimidine operon regulatory protein</fullName>
        </recommendedName>
    </domain>
    <domain>
        <recommendedName>
            <fullName evidence="5">Uracil phosphoribosyltransferase</fullName>
            <shortName evidence="5">UPRTase</shortName>
            <ecNumber evidence="5">2.4.2.9</ecNumber>
        </recommendedName>
    </domain>
</protein>
<accession>A0A553V6S4</accession>
<dbReference type="NCBIfam" id="NF003545">
    <property type="entry name" value="PRK05205.1-1"/>
    <property type="match status" value="1"/>
</dbReference>
<dbReference type="OrthoDB" id="9802227at2"/>
<proteinExistence type="inferred from homology"/>
<dbReference type="FunFam" id="3.40.50.2020:FF:000020">
    <property type="entry name" value="Bifunctional protein PyrR"/>
    <property type="match status" value="1"/>
</dbReference>
<organism evidence="7 8">
    <name type="scientific">Deinococcus detaillensis</name>
    <dbReference type="NCBI Taxonomy" id="2592048"/>
    <lineage>
        <taxon>Bacteria</taxon>
        <taxon>Thermotogati</taxon>
        <taxon>Deinococcota</taxon>
        <taxon>Deinococci</taxon>
        <taxon>Deinococcales</taxon>
        <taxon>Deinococcaceae</taxon>
        <taxon>Deinococcus</taxon>
    </lineage>
</organism>
<dbReference type="GO" id="GO:0006355">
    <property type="term" value="P:regulation of DNA-templated transcription"/>
    <property type="evidence" value="ECO:0007669"/>
    <property type="project" value="UniProtKB-UniRule"/>
</dbReference>
<dbReference type="Pfam" id="PF00156">
    <property type="entry name" value="Pribosyltran"/>
    <property type="match status" value="1"/>
</dbReference>
<comment type="caution">
    <text evidence="7">The sequence shown here is derived from an EMBL/GenBank/DDBJ whole genome shotgun (WGS) entry which is preliminary data.</text>
</comment>
<comment type="catalytic activity">
    <reaction evidence="4 5">
        <text>UMP + diphosphate = 5-phospho-alpha-D-ribose 1-diphosphate + uracil</text>
        <dbReference type="Rhea" id="RHEA:13017"/>
        <dbReference type="ChEBI" id="CHEBI:17568"/>
        <dbReference type="ChEBI" id="CHEBI:33019"/>
        <dbReference type="ChEBI" id="CHEBI:57865"/>
        <dbReference type="ChEBI" id="CHEBI:58017"/>
        <dbReference type="EC" id="2.4.2.9"/>
    </reaction>
</comment>
<dbReference type="GO" id="GO:0004845">
    <property type="term" value="F:uracil phosphoribosyltransferase activity"/>
    <property type="evidence" value="ECO:0007669"/>
    <property type="project" value="UniProtKB-UniRule"/>
</dbReference>
<dbReference type="InterPro" id="IPR000836">
    <property type="entry name" value="PRTase_dom"/>
</dbReference>
<dbReference type="NCBIfam" id="NF003549">
    <property type="entry name" value="PRK05205.1-5"/>
    <property type="match status" value="1"/>
</dbReference>
<sequence>MRRALTRIAHEILERNKGAENLALIGIHTRGIPIAARLAAKLQQLEGVDVPLGRLDITLYRDDLSEIAKQPIIRETEVPFDLDRRRVVLVDDVLYTGRTVRAALDALIDLGRPEGIQLAVLVDRGHRELPIRADYVGKNLPTAKSEVVKVKLQETDGTDGVELWDLEEVQAAQQ</sequence>
<comment type="similarity">
    <text evidence="1 5">Belongs to the purine/pyrimidine phosphoribosyltransferase family. PyrR subfamily.</text>
</comment>
<dbReference type="CDD" id="cd06223">
    <property type="entry name" value="PRTases_typeI"/>
    <property type="match status" value="1"/>
</dbReference>
<comment type="function">
    <text evidence="5">Regulates the transcription of the pyrimidine nucleotide (pyr) operon in response to exogenous pyrimidines.</text>
</comment>
<keyword evidence="8" id="KW-1185">Reference proteome</keyword>
<feature type="domain" description="Phosphoribosyltransferase" evidence="6">
    <location>
        <begin position="3"/>
        <end position="154"/>
    </location>
</feature>
<evidence type="ECO:0000256" key="2">
    <source>
        <dbReference type="ARBA" id="ARBA00023015"/>
    </source>
</evidence>
<dbReference type="EC" id="2.4.2.9" evidence="5"/>
<evidence type="ECO:0000256" key="4">
    <source>
        <dbReference type="ARBA" id="ARBA00052919"/>
    </source>
</evidence>
<dbReference type="InterPro" id="IPR029057">
    <property type="entry name" value="PRTase-like"/>
</dbReference>
<comment type="function">
    <text evidence="5">Also displays a weak uracil phosphoribosyltransferase activity which is not physiologically significant.</text>
</comment>
<dbReference type="InterPro" id="IPR050137">
    <property type="entry name" value="PyrR_bifunctional"/>
</dbReference>
<dbReference type="AlphaFoldDB" id="A0A553V6S4"/>
<dbReference type="PANTHER" id="PTHR11608">
    <property type="entry name" value="BIFUNCTIONAL PROTEIN PYRR"/>
    <property type="match status" value="1"/>
</dbReference>
<gene>
    <name evidence="5 7" type="primary">pyrR</name>
    <name evidence="7" type="ORF">FNU79_01800</name>
</gene>
<keyword evidence="5 7" id="KW-0328">Glycosyltransferase</keyword>
<dbReference type="HAMAP" id="MF_01219">
    <property type="entry name" value="PyrR"/>
    <property type="match status" value="1"/>
</dbReference>
<evidence type="ECO:0000313" key="7">
    <source>
        <dbReference type="EMBL" id="TSA88168.1"/>
    </source>
</evidence>
<dbReference type="InterPro" id="IPR023050">
    <property type="entry name" value="PyrR"/>
</dbReference>
<keyword evidence="2 5" id="KW-0805">Transcription regulation</keyword>
<dbReference type="NCBIfam" id="NF003548">
    <property type="entry name" value="PRK05205.1-4"/>
    <property type="match status" value="1"/>
</dbReference>
<evidence type="ECO:0000313" key="8">
    <source>
        <dbReference type="Proteomes" id="UP000316092"/>
    </source>
</evidence>
<dbReference type="SUPFAM" id="SSF53271">
    <property type="entry name" value="PRTase-like"/>
    <property type="match status" value="1"/>
</dbReference>
<dbReference type="Gene3D" id="3.40.50.2020">
    <property type="match status" value="1"/>
</dbReference>
<evidence type="ECO:0000256" key="1">
    <source>
        <dbReference type="ARBA" id="ARBA00005565"/>
    </source>
</evidence>
<dbReference type="EMBL" id="VKDB01000001">
    <property type="protein sequence ID" value="TSA88168.1"/>
    <property type="molecule type" value="Genomic_DNA"/>
</dbReference>
<evidence type="ECO:0000256" key="5">
    <source>
        <dbReference type="HAMAP-Rule" id="MF_01219"/>
    </source>
</evidence>
<reference evidence="7 8" key="1">
    <citation type="submission" date="2019-07" db="EMBL/GenBank/DDBJ databases">
        <title>Deinococcus detaillus sp. nov., isolated from humus soil in Antarctica.</title>
        <authorList>
            <person name="Zhang K."/>
        </authorList>
    </citation>
    <scope>NUCLEOTIDE SEQUENCE [LARGE SCALE GENOMIC DNA]</scope>
    <source>
        <strain evidence="7 8">H1</strain>
    </source>
</reference>
<dbReference type="NCBIfam" id="NF003547">
    <property type="entry name" value="PRK05205.1-3"/>
    <property type="match status" value="1"/>
</dbReference>
<evidence type="ECO:0000256" key="3">
    <source>
        <dbReference type="ARBA" id="ARBA00023163"/>
    </source>
</evidence>
<dbReference type="Proteomes" id="UP000316092">
    <property type="component" value="Unassembled WGS sequence"/>
</dbReference>
<keyword evidence="5 7" id="KW-0808">Transferase</keyword>
<evidence type="ECO:0000259" key="6">
    <source>
        <dbReference type="Pfam" id="PF00156"/>
    </source>
</evidence>
<keyword evidence="3 5" id="KW-0804">Transcription</keyword>
<dbReference type="PANTHER" id="PTHR11608:SF0">
    <property type="entry name" value="BIFUNCTIONAL PROTEIN PYRR"/>
    <property type="match status" value="1"/>
</dbReference>
<feature type="short sequence motif" description="PRPP-binding" evidence="5">
    <location>
        <begin position="87"/>
        <end position="99"/>
    </location>
</feature>
<name>A0A553V6S4_9DEIO</name>